<dbReference type="Gene3D" id="3.60.15.10">
    <property type="entry name" value="Ribonuclease Z/Hydroxyacylglutathione hydrolase-like"/>
    <property type="match status" value="1"/>
</dbReference>
<dbReference type="InterPro" id="IPR036866">
    <property type="entry name" value="RibonucZ/Hydroxyglut_hydro"/>
</dbReference>
<protein>
    <recommendedName>
        <fullName evidence="3">MBL fold metallo-hydrolase</fullName>
    </recommendedName>
</protein>
<dbReference type="EMBL" id="JYFE01000029">
    <property type="protein sequence ID" value="KIT16615.1"/>
    <property type="molecule type" value="Genomic_DNA"/>
</dbReference>
<name>A0A0D1ELG2_9RHOB</name>
<evidence type="ECO:0008006" key="3">
    <source>
        <dbReference type="Google" id="ProtNLM"/>
    </source>
</evidence>
<organism evidence="1 2">
    <name type="scientific">Jannaschia aquimarina</name>
    <dbReference type="NCBI Taxonomy" id="935700"/>
    <lineage>
        <taxon>Bacteria</taxon>
        <taxon>Pseudomonadati</taxon>
        <taxon>Pseudomonadota</taxon>
        <taxon>Alphaproteobacteria</taxon>
        <taxon>Rhodobacterales</taxon>
        <taxon>Roseobacteraceae</taxon>
        <taxon>Jannaschia</taxon>
    </lineage>
</organism>
<dbReference type="AlphaFoldDB" id="A0A0D1ELG2"/>
<gene>
    <name evidence="1" type="ORF">jaqu_16390</name>
</gene>
<proteinExistence type="predicted"/>
<dbReference type="PATRIC" id="fig|935700.4.peg.1697"/>
<keyword evidence="2" id="KW-1185">Reference proteome</keyword>
<accession>A0A0D1ELG2</accession>
<evidence type="ECO:0000313" key="1">
    <source>
        <dbReference type="EMBL" id="KIT16615.1"/>
    </source>
</evidence>
<comment type="caution">
    <text evidence="1">The sequence shown here is derived from an EMBL/GenBank/DDBJ whole genome shotgun (WGS) entry which is preliminary data.</text>
</comment>
<evidence type="ECO:0000313" key="2">
    <source>
        <dbReference type="Proteomes" id="UP000032232"/>
    </source>
</evidence>
<sequence>MVGEPEVIALPGHSAGQIGLAFSLADGRTAWIAGDVAMNLVGLREPILYEDRAEGLASIRTLTDRLRDGDLLCLGHGRPITVGEAARRRLRVLGVPPIREKVAGPGTRRSSSDEVA</sequence>
<dbReference type="Proteomes" id="UP000032232">
    <property type="component" value="Unassembled WGS sequence"/>
</dbReference>
<reference evidence="1 2" key="1">
    <citation type="submission" date="2015-02" db="EMBL/GenBank/DDBJ databases">
        <title>Genome Sequence of Jannaschia aquimarina DSM28248, a member of the Roseobacter clade.</title>
        <authorList>
            <person name="Voget S."/>
            <person name="Daniel R."/>
        </authorList>
    </citation>
    <scope>NUCLEOTIDE SEQUENCE [LARGE SCALE GENOMIC DNA]</scope>
    <source>
        <strain evidence="1 2">GSW-M26</strain>
    </source>
</reference>
<dbReference type="SUPFAM" id="SSF56281">
    <property type="entry name" value="Metallo-hydrolase/oxidoreductase"/>
    <property type="match status" value="1"/>
</dbReference>